<feature type="binding site" evidence="9">
    <location>
        <position position="179"/>
    </location>
    <ligand>
        <name>Zn(2+)</name>
        <dbReference type="ChEBI" id="CHEBI:29105"/>
    </ligand>
</feature>
<keyword evidence="4 9" id="KW-0862">Zinc</keyword>
<comment type="catalytic activity">
    <reaction evidence="6">
        <text>Hydrolysis of alkylated DNA, releasing 3-methyladenine.</text>
        <dbReference type="EC" id="3.2.2.20"/>
    </reaction>
</comment>
<gene>
    <name evidence="10" type="ORF">CE91St55_13420</name>
</gene>
<dbReference type="InterPro" id="IPR052891">
    <property type="entry name" value="DNA-3mA_glycosylase"/>
</dbReference>
<evidence type="ECO:0000256" key="3">
    <source>
        <dbReference type="ARBA" id="ARBA00022801"/>
    </source>
</evidence>
<dbReference type="GO" id="GO:0046872">
    <property type="term" value="F:metal ion binding"/>
    <property type="evidence" value="ECO:0007669"/>
    <property type="project" value="UniProtKB-KW"/>
</dbReference>
<dbReference type="Proteomes" id="UP001055091">
    <property type="component" value="Unassembled WGS sequence"/>
</dbReference>
<sequence length="190" mass="22043">MANEIIRCEWAAHDEWNREYHDREWGIPVHNDKTLFQMLILEGMQAGLSWITILKKREAFTKAFDDFDPSIIRNYGEEKVEELMQNTGIIRNRLKINAAITNANAYFSLCEKYGSLDHFLWSYVDGKPIKNAWKTMDEIPASTPLAEKISKDLKGMGFKFVGPTILYAYMQSIGMVNDHLTTCFCYERKA</sequence>
<dbReference type="GO" id="GO:0006284">
    <property type="term" value="P:base-excision repair"/>
    <property type="evidence" value="ECO:0007669"/>
    <property type="project" value="InterPro"/>
</dbReference>
<dbReference type="AlphaFoldDB" id="A0AA37JIF9"/>
<keyword evidence="5" id="KW-0234">DNA repair</keyword>
<evidence type="ECO:0000256" key="8">
    <source>
        <dbReference type="ARBA" id="ARBA00066766"/>
    </source>
</evidence>
<accession>A0AA37JIF9</accession>
<comment type="function">
    <text evidence="7">Hydrolysis of the deoxyribose N-glycosidic bond to excise 3-methyladenine from the damaged DNA polymer formed by alkylation lesions.</text>
</comment>
<dbReference type="Gene3D" id="1.10.340.30">
    <property type="entry name" value="Hypothetical protein, domain 2"/>
    <property type="match status" value="1"/>
</dbReference>
<dbReference type="EMBL" id="BQNJ01000001">
    <property type="protein sequence ID" value="GKG99360.1"/>
    <property type="molecule type" value="Genomic_DNA"/>
</dbReference>
<evidence type="ECO:0000256" key="5">
    <source>
        <dbReference type="ARBA" id="ARBA00023204"/>
    </source>
</evidence>
<protein>
    <recommendedName>
        <fullName evidence="8">DNA-3-methyladenine glycosylase I</fullName>
        <ecNumber evidence="8">3.2.2.20</ecNumber>
    </recommendedName>
</protein>
<proteinExistence type="predicted"/>
<dbReference type="InterPro" id="IPR011257">
    <property type="entry name" value="DNA_glycosylase"/>
</dbReference>
<dbReference type="InterPro" id="IPR005019">
    <property type="entry name" value="Adenine_glyco"/>
</dbReference>
<feature type="binding site" evidence="9">
    <location>
        <position position="183"/>
    </location>
    <ligand>
        <name>Zn(2+)</name>
        <dbReference type="ChEBI" id="CHEBI:29105"/>
    </ligand>
</feature>
<dbReference type="SUPFAM" id="SSF48150">
    <property type="entry name" value="DNA-glycosylase"/>
    <property type="match status" value="1"/>
</dbReference>
<name>A0AA37JIF9_9FIRM</name>
<evidence type="ECO:0000313" key="10">
    <source>
        <dbReference type="EMBL" id="GKG99360.1"/>
    </source>
</evidence>
<evidence type="ECO:0000256" key="2">
    <source>
        <dbReference type="ARBA" id="ARBA00022763"/>
    </source>
</evidence>
<dbReference type="PANTHER" id="PTHR30037">
    <property type="entry name" value="DNA-3-METHYLADENINE GLYCOSYLASE 1"/>
    <property type="match status" value="1"/>
</dbReference>
<keyword evidence="2" id="KW-0227">DNA damage</keyword>
<feature type="binding site" evidence="9">
    <location>
        <position position="21"/>
    </location>
    <ligand>
        <name>Zn(2+)</name>
        <dbReference type="ChEBI" id="CHEBI:29105"/>
    </ligand>
</feature>
<dbReference type="PANTHER" id="PTHR30037:SF4">
    <property type="entry name" value="DNA-3-METHYLADENINE GLYCOSYLASE I"/>
    <property type="match status" value="1"/>
</dbReference>
<dbReference type="Pfam" id="PF03352">
    <property type="entry name" value="Adenine_glyco"/>
    <property type="match status" value="1"/>
</dbReference>
<evidence type="ECO:0000256" key="4">
    <source>
        <dbReference type="ARBA" id="ARBA00022833"/>
    </source>
</evidence>
<keyword evidence="3" id="KW-0378">Hydrolase</keyword>
<feature type="binding site" evidence="9">
    <location>
        <position position="8"/>
    </location>
    <ligand>
        <name>Zn(2+)</name>
        <dbReference type="ChEBI" id="CHEBI:29105"/>
    </ligand>
</feature>
<evidence type="ECO:0000256" key="1">
    <source>
        <dbReference type="ARBA" id="ARBA00022723"/>
    </source>
</evidence>
<keyword evidence="1 9" id="KW-0479">Metal-binding</keyword>
<evidence type="ECO:0000313" key="11">
    <source>
        <dbReference type="Proteomes" id="UP001055091"/>
    </source>
</evidence>
<dbReference type="GO" id="GO:0008725">
    <property type="term" value="F:DNA-3-methyladenine glycosylase activity"/>
    <property type="evidence" value="ECO:0007669"/>
    <property type="project" value="UniProtKB-EC"/>
</dbReference>
<organism evidence="10 11">
    <name type="scientific">Hungatella hathewayi</name>
    <dbReference type="NCBI Taxonomy" id="154046"/>
    <lineage>
        <taxon>Bacteria</taxon>
        <taxon>Bacillati</taxon>
        <taxon>Bacillota</taxon>
        <taxon>Clostridia</taxon>
        <taxon>Lachnospirales</taxon>
        <taxon>Lachnospiraceae</taxon>
        <taxon>Hungatella</taxon>
    </lineage>
</organism>
<dbReference type="EC" id="3.2.2.20" evidence="8"/>
<comment type="caution">
    <text evidence="10">The sequence shown here is derived from an EMBL/GenBank/DDBJ whole genome shotgun (WGS) entry which is preliminary data.</text>
</comment>
<evidence type="ECO:0000256" key="6">
    <source>
        <dbReference type="ARBA" id="ARBA00052558"/>
    </source>
</evidence>
<reference evidence="10" key="1">
    <citation type="submission" date="2022-01" db="EMBL/GenBank/DDBJ databases">
        <title>Novel bile acid biosynthetic pathways are enriched in the microbiome of centenarians.</title>
        <authorList>
            <person name="Sato Y."/>
            <person name="Atarashi K."/>
            <person name="Plichta R.D."/>
            <person name="Arai Y."/>
            <person name="Sasajima S."/>
            <person name="Kearney M.S."/>
            <person name="Suda W."/>
            <person name="Takeshita K."/>
            <person name="Sasaki T."/>
            <person name="Okamoto S."/>
            <person name="Skelly N.A."/>
            <person name="Okamura Y."/>
            <person name="Vlamakis H."/>
            <person name="Li Y."/>
            <person name="Tanoue T."/>
            <person name="Takei H."/>
            <person name="Nittono H."/>
            <person name="Narushima S."/>
            <person name="Irie J."/>
            <person name="Itoh H."/>
            <person name="Moriya K."/>
            <person name="Sugiura Y."/>
            <person name="Suematsu M."/>
            <person name="Moritoki N."/>
            <person name="Shibata S."/>
            <person name="Littman R.D."/>
            <person name="Fischbach A.M."/>
            <person name="Uwamino Y."/>
            <person name="Inoue T."/>
            <person name="Honda A."/>
            <person name="Hattori M."/>
            <person name="Murai T."/>
            <person name="Xavier J.R."/>
            <person name="Hirose N."/>
            <person name="Honda K."/>
        </authorList>
    </citation>
    <scope>NUCLEOTIDE SEQUENCE</scope>
    <source>
        <strain evidence="10">CE91-St55</strain>
    </source>
</reference>
<dbReference type="RefSeq" id="WP_118040727.1">
    <property type="nucleotide sequence ID" value="NZ_BQNJ01000001.1"/>
</dbReference>
<dbReference type="FunFam" id="1.10.340.30:FF:000009">
    <property type="entry name" value="DNA-3-methyladenine glycosylase I"/>
    <property type="match status" value="1"/>
</dbReference>
<evidence type="ECO:0000256" key="9">
    <source>
        <dbReference type="PIRSR" id="PIRSR605019-1"/>
    </source>
</evidence>
<evidence type="ECO:0000256" key="7">
    <source>
        <dbReference type="ARBA" id="ARBA00057608"/>
    </source>
</evidence>